<dbReference type="InterPro" id="IPR035964">
    <property type="entry name" value="I/LWEQ_dom_sf"/>
</dbReference>
<protein>
    <submittedName>
        <fullName evidence="9">Sla2 Src-like adaptor 2</fullName>
    </submittedName>
</protein>
<dbReference type="PROSITE" id="PS50945">
    <property type="entry name" value="I_LWEQ"/>
    <property type="match status" value="1"/>
</dbReference>
<keyword evidence="3" id="KW-0963">Cytoplasm</keyword>
<evidence type="ECO:0000259" key="8">
    <source>
        <dbReference type="PROSITE" id="PS50945"/>
    </source>
</evidence>
<dbReference type="FunFam" id="1.25.40.90:FF:000021">
    <property type="entry name" value="Cytoskeleton assembly control protein Sla2"/>
    <property type="match status" value="1"/>
</dbReference>
<evidence type="ECO:0000256" key="4">
    <source>
        <dbReference type="ARBA" id="ARBA00023203"/>
    </source>
</evidence>
<dbReference type="SUPFAM" id="SSF89009">
    <property type="entry name" value="GAT-like domain"/>
    <property type="match status" value="1"/>
</dbReference>
<dbReference type="Pfam" id="PF07651">
    <property type="entry name" value="ANTH"/>
    <property type="match status" value="1"/>
</dbReference>
<dbReference type="EMBL" id="CP119958">
    <property type="protein sequence ID" value="WFD37444.1"/>
    <property type="molecule type" value="Genomic_DNA"/>
</dbReference>
<feature type="region of interest" description="Disordered" evidence="6">
    <location>
        <begin position="763"/>
        <end position="798"/>
    </location>
</feature>
<gene>
    <name evidence="9" type="primary">SLA2</name>
    <name evidence="9" type="ORF">MJAP1_000388</name>
</gene>
<evidence type="ECO:0000256" key="6">
    <source>
        <dbReference type="SAM" id="MobiDB-lite"/>
    </source>
</evidence>
<dbReference type="GO" id="GO:0048268">
    <property type="term" value="P:clathrin coat assembly"/>
    <property type="evidence" value="ECO:0007669"/>
    <property type="project" value="TreeGrafter"/>
</dbReference>
<feature type="coiled-coil region" evidence="5">
    <location>
        <begin position="841"/>
        <end position="1020"/>
    </location>
</feature>
<feature type="compositionally biased region" description="Pro residues" evidence="6">
    <location>
        <begin position="715"/>
        <end position="726"/>
    </location>
</feature>
<keyword evidence="5" id="KW-0175">Coiled coil</keyword>
<name>A0AAF0EZV5_9BASI</name>
<dbReference type="InterPro" id="IPR013809">
    <property type="entry name" value="ENTH"/>
</dbReference>
<dbReference type="GO" id="GO:0030479">
    <property type="term" value="C:actin cortical patch"/>
    <property type="evidence" value="ECO:0007669"/>
    <property type="project" value="TreeGrafter"/>
</dbReference>
<dbReference type="SUPFAM" id="SSF109885">
    <property type="entry name" value="I/LWEQ domain"/>
    <property type="match status" value="1"/>
</dbReference>
<feature type="domain" description="I/LWEQ" evidence="8">
    <location>
        <begin position="1230"/>
        <end position="1473"/>
    </location>
</feature>
<dbReference type="Pfam" id="PF01608">
    <property type="entry name" value="I_LWEQ"/>
    <property type="match status" value="1"/>
</dbReference>
<dbReference type="GO" id="GO:0032051">
    <property type="term" value="F:clathrin light chain binding"/>
    <property type="evidence" value="ECO:0007669"/>
    <property type="project" value="TreeGrafter"/>
</dbReference>
<dbReference type="PROSITE" id="PS50942">
    <property type="entry name" value="ENTH"/>
    <property type="match status" value="1"/>
</dbReference>
<evidence type="ECO:0000259" key="7">
    <source>
        <dbReference type="PROSITE" id="PS50942"/>
    </source>
</evidence>
<evidence type="ECO:0000313" key="10">
    <source>
        <dbReference type="Proteomes" id="UP001217754"/>
    </source>
</evidence>
<dbReference type="Gene3D" id="1.20.1410.10">
    <property type="entry name" value="I/LWEQ domain"/>
    <property type="match status" value="1"/>
</dbReference>
<dbReference type="GO" id="GO:0006897">
    <property type="term" value="P:endocytosis"/>
    <property type="evidence" value="ECO:0007669"/>
    <property type="project" value="InterPro"/>
</dbReference>
<dbReference type="FunFam" id="1.20.1410.10:FF:000004">
    <property type="entry name" value="Cytoskeleton assembly control protein Sla2"/>
    <property type="match status" value="1"/>
</dbReference>
<dbReference type="GeneID" id="85224037"/>
<dbReference type="GO" id="GO:0030136">
    <property type="term" value="C:clathrin-coated vesicle"/>
    <property type="evidence" value="ECO:0007669"/>
    <property type="project" value="TreeGrafter"/>
</dbReference>
<accession>A0AAF0EZV5</accession>
<dbReference type="GO" id="GO:0051015">
    <property type="term" value="F:actin filament binding"/>
    <property type="evidence" value="ECO:0007669"/>
    <property type="project" value="TreeGrafter"/>
</dbReference>
<evidence type="ECO:0000256" key="2">
    <source>
        <dbReference type="ARBA" id="ARBA00010135"/>
    </source>
</evidence>
<evidence type="ECO:0000313" key="9">
    <source>
        <dbReference type="EMBL" id="WFD37444.1"/>
    </source>
</evidence>
<keyword evidence="10" id="KW-1185">Reference proteome</keyword>
<dbReference type="InterPro" id="IPR011417">
    <property type="entry name" value="ANTH_dom"/>
</dbReference>
<evidence type="ECO:0000256" key="1">
    <source>
        <dbReference type="ARBA" id="ARBA00004496"/>
    </source>
</evidence>
<dbReference type="Gene3D" id="1.25.40.90">
    <property type="match status" value="1"/>
</dbReference>
<dbReference type="GO" id="GO:0080025">
    <property type="term" value="F:phosphatidylinositol-3,5-bisphosphate binding"/>
    <property type="evidence" value="ECO:0007669"/>
    <property type="project" value="TreeGrafter"/>
</dbReference>
<comment type="subcellular location">
    <subcellularLocation>
        <location evidence="1">Cytoplasm</location>
    </subcellularLocation>
</comment>
<dbReference type="GO" id="GO:0043325">
    <property type="term" value="F:phosphatidylinositol-3,4-bisphosphate binding"/>
    <property type="evidence" value="ECO:0007669"/>
    <property type="project" value="TreeGrafter"/>
</dbReference>
<dbReference type="GO" id="GO:0007015">
    <property type="term" value="P:actin filament organization"/>
    <property type="evidence" value="ECO:0007669"/>
    <property type="project" value="TreeGrafter"/>
</dbReference>
<dbReference type="InterPro" id="IPR030224">
    <property type="entry name" value="Sla2_fam"/>
</dbReference>
<dbReference type="SUPFAM" id="SSF48464">
    <property type="entry name" value="ENTH/VHS domain"/>
    <property type="match status" value="1"/>
</dbReference>
<evidence type="ECO:0000256" key="5">
    <source>
        <dbReference type="SAM" id="Coils"/>
    </source>
</evidence>
<keyword evidence="4" id="KW-0009">Actin-binding</keyword>
<dbReference type="PANTHER" id="PTHR10407">
    <property type="entry name" value="HUNTINGTIN INTERACTING PROTEIN 1"/>
    <property type="match status" value="1"/>
</dbReference>
<reference evidence="9" key="1">
    <citation type="submission" date="2023-03" db="EMBL/GenBank/DDBJ databases">
        <title>Mating type loci evolution in Malassezia.</title>
        <authorList>
            <person name="Coelho M.A."/>
        </authorList>
    </citation>
    <scope>NUCLEOTIDE SEQUENCE</scope>
    <source>
        <strain evidence="9">CBS 9431</strain>
    </source>
</reference>
<comment type="similarity">
    <text evidence="2">Belongs to the SLA2 family.</text>
</comment>
<dbReference type="Proteomes" id="UP001217754">
    <property type="component" value="Chromosome 1"/>
</dbReference>
<feature type="coiled-coil region" evidence="5">
    <location>
        <begin position="1432"/>
        <end position="1468"/>
    </location>
</feature>
<dbReference type="GO" id="GO:0035615">
    <property type="term" value="F:clathrin adaptor activity"/>
    <property type="evidence" value="ECO:0007669"/>
    <property type="project" value="TreeGrafter"/>
</dbReference>
<feature type="domain" description="ENTH" evidence="7">
    <location>
        <begin position="454"/>
        <end position="583"/>
    </location>
</feature>
<proteinExistence type="inferred from homology"/>
<evidence type="ECO:0000256" key="3">
    <source>
        <dbReference type="ARBA" id="ARBA00022490"/>
    </source>
</evidence>
<dbReference type="InterPro" id="IPR002558">
    <property type="entry name" value="ILWEQ_dom"/>
</dbReference>
<dbReference type="SMART" id="SM00307">
    <property type="entry name" value="ILWEQ"/>
    <property type="match status" value="1"/>
</dbReference>
<dbReference type="SMART" id="SM00273">
    <property type="entry name" value="ENTH"/>
    <property type="match status" value="1"/>
</dbReference>
<dbReference type="CDD" id="cd17007">
    <property type="entry name" value="ANTH_N_Sla2p"/>
    <property type="match status" value="1"/>
</dbReference>
<feature type="region of interest" description="Disordered" evidence="6">
    <location>
        <begin position="711"/>
        <end position="748"/>
    </location>
</feature>
<sequence>MADAGHRPLTGAARAGARGDPQVLQIGNVLTIVSLAFFAVSLLASLSGVPGPVPVPDYPLASSAGGVCSPFVKPGYIEHDPYPVWRAYDDACESPRLFASLLGTVPGATSGPVASVRPTSVSTQAHRDLVRTVQNRTVLLVGDVVDRTMVQDLCQMLGQASVPVTAEHVYGSALKAVNHKTPPGDTLLADYCYVDQYDTLFASFYHYGTDTDKRWRDQLTYFPPSTFESRMEDLLTPFLESLRRPRLTAQLPRPRNGVDLAVFSTGLWDLATWAQEDISSGMTATSDLSSDRLKAWRARTVDMIESLREVVGQSTRIAWRSIPYATPAHGSITTLLASLRSSYKPVDETGKQPFAYGNRIAQLNNARSATLYLRDSVRSASNKKLWTPASHPTVGDIPLAEVTLGEEDKQNPSSLAPSITPHAFLFWDMVLAELRTAVASRYADQFLSATRPFDRDKAEQDLSIHLKKATSAEETAPKQKHVRKCIVYTWDHKSSLSVWSGLRVLPILNDEVQTFKALILVHKVLQEGHPIVLREAQSHINWLDTCSRMSGNSVHRGYGTLINAYVSFILAKLRFHRAHKEFNGLFEYEEYVSLKNIDNPDEGYETIMELMTLQDRIEKLQKQVFSTLRGRMNNECQISSLVPLVKESYGIYKFLTSMLRAMHRRTDAMDALEPLRGRYNEQHHELRRFYFECASLKFLTSLINVPKLNTDPPSLLAPPPDVPMLPPREREAPRPETPPPSEPTPTQDEIDEQARMLKEYEDKQRALKESEAREQQRISDKAAEQERAFQAQQAEQAEQQRLAQEQLMRSQQMNHIHGRVAEMERDLLLMRGQYERDQLMLQQYDGRVKALETELAAIHANASAQMASKDEMVQQLQEQAETWRNKYEALAKLYSQLRKEHLDLLNKYKQVQLKAGSAQESINKMERMERDVKAKNLELSDMIRERDRARLELDRLRGGQREEVERLKRELRFAEERAQDATQARGSEVSTIMARMNAQVAELEDELRSHKSQLDAKDAELLIVQEGMDSTIRELNDLRLDRGTNDDAMNAQIDTVILDNTRKLSAIIDSILQACADKVDEALYALEAPTASGNTAATPEYVLSMIEKGQSSASEFAAVFTLHLEQQEGGDHVDVIRSANQLAQAAAESLTSYKGILRFAKDEDTMERLTTVGIDVGSVLLRVFMNLQSFRLAGMGLSQRLDVAAQQNMQANQAFGRLADSAQSLIAAGQHIKASGDIGDMVEREMLGAAATIEQATQRLQALLAREKSSSRFSATELQVHDTILGAALAIMKAIGGLIRAATDSQEEIVAKGRGTSTAQQFYKKHNRWTEGLISAARAVAFASTMLIEAADGVIMGSHSLEQLIVASNEVSAATVQLVAASRVKAEFMSQTQDRLERAAKAVTDACKALVRQVRTITDSQSATSDLDYSQMATHEFKVKEMEQQVEVLKLEKELTQARRVLGAMRRAGYHATEDE</sequence>
<feature type="compositionally biased region" description="Low complexity" evidence="6">
    <location>
        <begin position="788"/>
        <end position="798"/>
    </location>
</feature>
<dbReference type="InterPro" id="IPR008942">
    <property type="entry name" value="ENTH_VHS"/>
</dbReference>
<dbReference type="PANTHER" id="PTHR10407:SF15">
    <property type="entry name" value="HUNTINGTIN INTERACTING PROTEIN 1"/>
    <property type="match status" value="1"/>
</dbReference>
<organism evidence="9 10">
    <name type="scientific">Malassezia japonica</name>
    <dbReference type="NCBI Taxonomy" id="223818"/>
    <lineage>
        <taxon>Eukaryota</taxon>
        <taxon>Fungi</taxon>
        <taxon>Dikarya</taxon>
        <taxon>Basidiomycota</taxon>
        <taxon>Ustilaginomycotina</taxon>
        <taxon>Malasseziomycetes</taxon>
        <taxon>Malasseziales</taxon>
        <taxon>Malasseziaceae</taxon>
        <taxon>Malassezia</taxon>
    </lineage>
</organism>
<feature type="compositionally biased region" description="Basic and acidic residues" evidence="6">
    <location>
        <begin position="763"/>
        <end position="787"/>
    </location>
</feature>
<dbReference type="RefSeq" id="XP_060120341.1">
    <property type="nucleotide sequence ID" value="XM_060264358.1"/>
</dbReference>